<organism evidence="9 10">
    <name type="scientific">Lentibacillus persicus</name>
    <dbReference type="NCBI Taxonomy" id="640948"/>
    <lineage>
        <taxon>Bacteria</taxon>
        <taxon>Bacillati</taxon>
        <taxon>Bacillota</taxon>
        <taxon>Bacilli</taxon>
        <taxon>Bacillales</taxon>
        <taxon>Bacillaceae</taxon>
        <taxon>Lentibacillus</taxon>
    </lineage>
</organism>
<dbReference type="Gene3D" id="1.10.3720.10">
    <property type="entry name" value="MetI-like"/>
    <property type="match status" value="1"/>
</dbReference>
<feature type="domain" description="ABC transmembrane type-1" evidence="8">
    <location>
        <begin position="129"/>
        <end position="330"/>
    </location>
</feature>
<dbReference type="SUPFAM" id="SSF161098">
    <property type="entry name" value="MetI-like"/>
    <property type="match status" value="1"/>
</dbReference>
<dbReference type="PROSITE" id="PS50928">
    <property type="entry name" value="ABC_TM1"/>
    <property type="match status" value="1"/>
</dbReference>
<evidence type="ECO:0000256" key="7">
    <source>
        <dbReference type="RuleBase" id="RU363032"/>
    </source>
</evidence>
<evidence type="ECO:0000256" key="1">
    <source>
        <dbReference type="ARBA" id="ARBA00004651"/>
    </source>
</evidence>
<dbReference type="InterPro" id="IPR000515">
    <property type="entry name" value="MetI-like"/>
</dbReference>
<evidence type="ECO:0000256" key="5">
    <source>
        <dbReference type="ARBA" id="ARBA00022989"/>
    </source>
</evidence>
<dbReference type="NCBIfam" id="NF045471">
    <property type="entry name" value="Opp3B"/>
    <property type="match status" value="1"/>
</dbReference>
<accession>A0A1I1U3Z2</accession>
<dbReference type="PANTHER" id="PTHR43163:SF6">
    <property type="entry name" value="DIPEPTIDE TRANSPORT SYSTEM PERMEASE PROTEIN DPPB-RELATED"/>
    <property type="match status" value="1"/>
</dbReference>
<feature type="transmembrane region" description="Helical" evidence="7">
    <location>
        <begin position="139"/>
        <end position="157"/>
    </location>
</feature>
<reference evidence="10" key="1">
    <citation type="submission" date="2016-10" db="EMBL/GenBank/DDBJ databases">
        <authorList>
            <person name="Varghese N."/>
            <person name="Submissions S."/>
        </authorList>
    </citation>
    <scope>NUCLEOTIDE SEQUENCE [LARGE SCALE GENOMIC DNA]</scope>
    <source>
        <strain evidence="10">DSM 22530</strain>
    </source>
</reference>
<keyword evidence="5 7" id="KW-1133">Transmembrane helix</keyword>
<keyword evidence="2 7" id="KW-0813">Transport</keyword>
<sequence>MTLWHMLSFTLYKKKSYNNEFFIGSTNQQKLGGAEMLRYILRRVFYMLITLFIIATVTFFLMKLLPGSPLSAENKLSEQQQEIILAKYGLDEPIPIQYVNYMVGLVQGDLGISFHFDSTPVTDILINRMPPSLLLGGQALLFGTIAGILFGLIAAIYHNGWLDYTSTIIAVLGTSIPSFIFAGLLQWYLATEWGLFPVALWGTYEHTVLPTIALAIFPMATAARFTRTEMLEVLGSDYITTARAKGLTESAIIFKHGLRNSLIPLVTVLGPMAVSLMTGTLVIEQIFAVPGIGEQFVSSIQVLDYPTIMGTTLLFSVLFIAIILVIDILYVLIDPRIRLTGGGS</sequence>
<dbReference type="Pfam" id="PF19300">
    <property type="entry name" value="BPD_transp_1_N"/>
    <property type="match status" value="1"/>
</dbReference>
<gene>
    <name evidence="9" type="ORF">SAMN05216238_10311</name>
</gene>
<dbReference type="GO" id="GO:0055085">
    <property type="term" value="P:transmembrane transport"/>
    <property type="evidence" value="ECO:0007669"/>
    <property type="project" value="InterPro"/>
</dbReference>
<dbReference type="PANTHER" id="PTHR43163">
    <property type="entry name" value="DIPEPTIDE TRANSPORT SYSTEM PERMEASE PROTEIN DPPB-RELATED"/>
    <property type="match status" value="1"/>
</dbReference>
<comment type="subcellular location">
    <subcellularLocation>
        <location evidence="1 7">Cell membrane</location>
        <topology evidence="1 7">Multi-pass membrane protein</topology>
    </subcellularLocation>
</comment>
<evidence type="ECO:0000256" key="4">
    <source>
        <dbReference type="ARBA" id="ARBA00022692"/>
    </source>
</evidence>
<keyword evidence="4 7" id="KW-0812">Transmembrane</keyword>
<protein>
    <submittedName>
        <fullName evidence="9">Oligopeptide transport system permease protein</fullName>
    </submittedName>
</protein>
<keyword evidence="6 7" id="KW-0472">Membrane</keyword>
<comment type="similarity">
    <text evidence="7">Belongs to the binding-protein-dependent transport system permease family.</text>
</comment>
<evidence type="ECO:0000256" key="3">
    <source>
        <dbReference type="ARBA" id="ARBA00022475"/>
    </source>
</evidence>
<feature type="transmembrane region" description="Helical" evidence="7">
    <location>
        <begin position="308"/>
        <end position="333"/>
    </location>
</feature>
<evidence type="ECO:0000256" key="2">
    <source>
        <dbReference type="ARBA" id="ARBA00022448"/>
    </source>
</evidence>
<dbReference type="EMBL" id="FOMR01000003">
    <property type="protein sequence ID" value="SFD65556.1"/>
    <property type="molecule type" value="Genomic_DNA"/>
</dbReference>
<feature type="transmembrane region" description="Helical" evidence="7">
    <location>
        <begin position="262"/>
        <end position="288"/>
    </location>
</feature>
<evidence type="ECO:0000313" key="9">
    <source>
        <dbReference type="EMBL" id="SFD65556.1"/>
    </source>
</evidence>
<dbReference type="Proteomes" id="UP000199474">
    <property type="component" value="Unassembled WGS sequence"/>
</dbReference>
<feature type="transmembrane region" description="Helical" evidence="7">
    <location>
        <begin position="44"/>
        <end position="65"/>
    </location>
</feature>
<dbReference type="InterPro" id="IPR035906">
    <property type="entry name" value="MetI-like_sf"/>
</dbReference>
<dbReference type="InterPro" id="IPR045621">
    <property type="entry name" value="BPD_transp_1_N"/>
</dbReference>
<dbReference type="GO" id="GO:0005886">
    <property type="term" value="C:plasma membrane"/>
    <property type="evidence" value="ECO:0007669"/>
    <property type="project" value="UniProtKB-SubCell"/>
</dbReference>
<keyword evidence="10" id="KW-1185">Reference proteome</keyword>
<evidence type="ECO:0000259" key="8">
    <source>
        <dbReference type="PROSITE" id="PS50928"/>
    </source>
</evidence>
<evidence type="ECO:0000256" key="6">
    <source>
        <dbReference type="ARBA" id="ARBA00023136"/>
    </source>
</evidence>
<feature type="transmembrane region" description="Helical" evidence="7">
    <location>
        <begin position="169"/>
        <end position="188"/>
    </location>
</feature>
<name>A0A1I1U3Z2_9BACI</name>
<evidence type="ECO:0000313" key="10">
    <source>
        <dbReference type="Proteomes" id="UP000199474"/>
    </source>
</evidence>
<dbReference type="AlphaFoldDB" id="A0A1I1U3Z2"/>
<proteinExistence type="inferred from homology"/>
<keyword evidence="3" id="KW-1003">Cell membrane</keyword>
<dbReference type="CDD" id="cd06261">
    <property type="entry name" value="TM_PBP2"/>
    <property type="match status" value="1"/>
</dbReference>
<dbReference type="STRING" id="640948.SAMN05216238_10311"/>
<dbReference type="Pfam" id="PF00528">
    <property type="entry name" value="BPD_transp_1"/>
    <property type="match status" value="1"/>
</dbReference>